<evidence type="ECO:0000313" key="1">
    <source>
        <dbReference type="EMBL" id="PZQ17406.1"/>
    </source>
</evidence>
<dbReference type="SMART" id="SM00564">
    <property type="entry name" value="PQQ"/>
    <property type="match status" value="3"/>
</dbReference>
<dbReference type="EMBL" id="QFPO01000004">
    <property type="protein sequence ID" value="PZQ17406.1"/>
    <property type="molecule type" value="Genomic_DNA"/>
</dbReference>
<dbReference type="PANTHER" id="PTHR46580:SF4">
    <property type="entry name" value="ATP_GTP-BINDING PROTEIN"/>
    <property type="match status" value="1"/>
</dbReference>
<dbReference type="AlphaFoldDB" id="A0A2W5KJW2"/>
<dbReference type="InterPro" id="IPR028994">
    <property type="entry name" value="Integrin_alpha_N"/>
</dbReference>
<name>A0A2W5KJW2_9GAMM</name>
<dbReference type="SUPFAM" id="SSF69318">
    <property type="entry name" value="Integrin alpha N-terminal domain"/>
    <property type="match status" value="2"/>
</dbReference>
<comment type="caution">
    <text evidence="1">The sequence shown here is derived from an EMBL/GenBank/DDBJ whole genome shotgun (WGS) entry which is preliminary data.</text>
</comment>
<reference evidence="1 2" key="1">
    <citation type="submission" date="2017-08" db="EMBL/GenBank/DDBJ databases">
        <title>Infants hospitalized years apart are colonized by the same room-sourced microbial strains.</title>
        <authorList>
            <person name="Brooks B."/>
            <person name="Olm M.R."/>
            <person name="Firek B.A."/>
            <person name="Baker R."/>
            <person name="Thomas B.C."/>
            <person name="Morowitz M.J."/>
            <person name="Banfield J.F."/>
        </authorList>
    </citation>
    <scope>NUCLEOTIDE SEQUENCE [LARGE SCALE GENOMIC DNA]</scope>
    <source>
        <strain evidence="1">S2_005_003_R2_42</strain>
    </source>
</reference>
<dbReference type="Proteomes" id="UP000249046">
    <property type="component" value="Unassembled WGS sequence"/>
</dbReference>
<proteinExistence type="predicted"/>
<dbReference type="InterPro" id="IPR018391">
    <property type="entry name" value="PQQ_b-propeller_rpt"/>
</dbReference>
<protein>
    <recommendedName>
        <fullName evidence="3">VCBS repeat-containing protein</fullName>
    </recommendedName>
</protein>
<sequence>MIDADGDGLDDFVYVAHAGMQSSLLMVAGIRSDGSFGLKQSLHLPNSSAQLAVPTGVTLDRIYVANSRSGRVHIFGGWPLREVGGFDSVLYAVRAALLDADRDGNVELLIGRYDKAGSVHSYDARSGALLWQTPIAGYVSSFAAATQHDGRPAIVLGREGSGPPAWLDAATGTPLAPLPLMSAPFLASAIFDDARSPLLVGGGGTAPVHVLQSSPPWTLHWSYPPLPETRGMLVTTLDADSGNRIIVGDVGFPSALHVLDPAIRAEIWNFETTDHFIYSIGAGDADGDGTREIVFGVHEPHETWIASRLRWIDAKDRTEKWRLESQSALFDIVALGDLNGDGRPEQIVAGKFSPIGKTYIVDASTGAPIWESPDPPSPATVPPMVTALAIGELRPGLPDVVFGSDAKTAGRLTVIDGRSREVRLSIEGLPGHALEGRRIESIVVHDADGDGIGDIAAATSLRDGSIGDPRVSIFSGLDGSLLAHSDPIESMPYRARSLLLGDTDADGTVELILITGNRIQVFDGSMLMPRSTSIVDSIGGRWIPGDQGGAQVLTFDSGGTIRFHDARTLAQRRSISIHSPLAAVDVLDRTGTRLIALAMRNLHVVSGSSGEIFARSTTLGDVTGSYTTSLAVHALNDAAWQIAGGTDAGYFRFRVDVGESIFEDDFEGR</sequence>
<gene>
    <name evidence="1" type="ORF">DI564_06275</name>
</gene>
<dbReference type="Gene3D" id="2.130.10.130">
    <property type="entry name" value="Integrin alpha, N-terminal"/>
    <property type="match status" value="1"/>
</dbReference>
<dbReference type="PANTHER" id="PTHR46580">
    <property type="entry name" value="SENSOR KINASE-RELATED"/>
    <property type="match status" value="1"/>
</dbReference>
<organism evidence="1 2">
    <name type="scientific">Rhodanobacter denitrificans</name>
    <dbReference type="NCBI Taxonomy" id="666685"/>
    <lineage>
        <taxon>Bacteria</taxon>
        <taxon>Pseudomonadati</taxon>
        <taxon>Pseudomonadota</taxon>
        <taxon>Gammaproteobacteria</taxon>
        <taxon>Lysobacterales</taxon>
        <taxon>Rhodanobacteraceae</taxon>
        <taxon>Rhodanobacter</taxon>
    </lineage>
</organism>
<evidence type="ECO:0000313" key="2">
    <source>
        <dbReference type="Proteomes" id="UP000249046"/>
    </source>
</evidence>
<accession>A0A2W5KJW2</accession>
<evidence type="ECO:0008006" key="3">
    <source>
        <dbReference type="Google" id="ProtNLM"/>
    </source>
</evidence>